<evidence type="ECO:0000256" key="5">
    <source>
        <dbReference type="ARBA" id="ARBA00023136"/>
    </source>
</evidence>
<dbReference type="STRING" id="35525.A0A162P869"/>
<proteinExistence type="inferred from homology"/>
<organism evidence="6 7">
    <name type="scientific">Daphnia magna</name>
    <dbReference type="NCBI Taxonomy" id="35525"/>
    <lineage>
        <taxon>Eukaryota</taxon>
        <taxon>Metazoa</taxon>
        <taxon>Ecdysozoa</taxon>
        <taxon>Arthropoda</taxon>
        <taxon>Crustacea</taxon>
        <taxon>Branchiopoda</taxon>
        <taxon>Diplostraca</taxon>
        <taxon>Cladocera</taxon>
        <taxon>Anomopoda</taxon>
        <taxon>Daphniidae</taxon>
        <taxon>Daphnia</taxon>
    </lineage>
</organism>
<keyword evidence="5" id="KW-0472">Membrane</keyword>
<gene>
    <name evidence="6" type="ORF">APZ42_015151</name>
</gene>
<evidence type="ECO:0000256" key="3">
    <source>
        <dbReference type="ARBA" id="ARBA00022692"/>
    </source>
</evidence>
<comment type="caution">
    <text evidence="6">The sequence shown here is derived from an EMBL/GenBank/DDBJ whole genome shotgun (WGS) entry which is preliminary data.</text>
</comment>
<evidence type="ECO:0000256" key="1">
    <source>
        <dbReference type="ARBA" id="ARBA00004141"/>
    </source>
</evidence>
<keyword evidence="3" id="KW-0812">Transmembrane</keyword>
<dbReference type="PANTHER" id="PTHR32001:SF1">
    <property type="entry name" value="KERATINOCYTE-ASSOCIATED PROTEIN 2"/>
    <property type="match status" value="1"/>
</dbReference>
<evidence type="ECO:0000256" key="2">
    <source>
        <dbReference type="ARBA" id="ARBA00007279"/>
    </source>
</evidence>
<reference evidence="6 7" key="1">
    <citation type="submission" date="2016-03" db="EMBL/GenBank/DDBJ databases">
        <title>EvidentialGene: Evidence-directed Construction of Genes on Genomes.</title>
        <authorList>
            <person name="Gilbert D.G."/>
            <person name="Choi J.-H."/>
            <person name="Mockaitis K."/>
            <person name="Colbourne J."/>
            <person name="Pfrender M."/>
        </authorList>
    </citation>
    <scope>NUCLEOTIDE SEQUENCE [LARGE SCALE GENOMIC DNA]</scope>
    <source>
        <strain evidence="6 7">Xinb3</strain>
        <tissue evidence="6">Complete organism</tissue>
    </source>
</reference>
<comment type="similarity">
    <text evidence="2">Belongs to the KRTCAP2 family.</text>
</comment>
<accession>A0A162P869</accession>
<evidence type="ECO:0000256" key="4">
    <source>
        <dbReference type="ARBA" id="ARBA00022989"/>
    </source>
</evidence>
<dbReference type="EMBL" id="LRGB01000512">
    <property type="protein sequence ID" value="KZS18613.1"/>
    <property type="molecule type" value="Genomic_DNA"/>
</dbReference>
<name>A0A162P869_9CRUS</name>
<dbReference type="InterPro" id="IPR018614">
    <property type="entry name" value="KRTCAP2"/>
</dbReference>
<evidence type="ECO:0000313" key="6">
    <source>
        <dbReference type="EMBL" id="KZS18613.1"/>
    </source>
</evidence>
<evidence type="ECO:0000313" key="7">
    <source>
        <dbReference type="Proteomes" id="UP000076858"/>
    </source>
</evidence>
<dbReference type="AlphaFoldDB" id="A0A162P869"/>
<keyword evidence="7" id="KW-1185">Reference proteome</keyword>
<dbReference type="PANTHER" id="PTHR32001">
    <property type="entry name" value="KERATINOCYTE-ASSOCIATED PROTEIN 2"/>
    <property type="match status" value="1"/>
</dbReference>
<dbReference type="GO" id="GO:0016020">
    <property type="term" value="C:membrane"/>
    <property type="evidence" value="ECO:0007669"/>
    <property type="project" value="UniProtKB-SubCell"/>
</dbReference>
<keyword evidence="4" id="KW-1133">Transmembrane helix</keyword>
<protein>
    <submittedName>
        <fullName evidence="6">KRTCAP2 protein</fullName>
    </submittedName>
</protein>
<dbReference type="Proteomes" id="UP000076858">
    <property type="component" value="Unassembled WGS sequence"/>
</dbReference>
<comment type="subcellular location">
    <subcellularLocation>
        <location evidence="1">Membrane</location>
        <topology evidence="1">Multi-pass membrane protein</topology>
    </subcellularLocation>
</comment>
<sequence>MAISSSQSFILASVLSLLVFSGMQMYKHLLVSSQPLTLLGGFLGSILFSLILTAVGNLESSLFGKSFQTKLFPEVIICLGIALTASGMVHRICTTVCLVLSLVHLYHINLLSQKIYGQSVAVQTFTTKKRK</sequence>
<dbReference type="OrthoDB" id="1111004at2759"/>
<dbReference type="Pfam" id="PF09775">
    <property type="entry name" value="Keratin_assoc"/>
    <property type="match status" value="1"/>
</dbReference>